<reference evidence="1 2" key="1">
    <citation type="submission" date="2019-07" db="EMBL/GenBank/DDBJ databases">
        <title>New species of Amycolatopsis and Streptomyces.</title>
        <authorList>
            <person name="Duangmal K."/>
            <person name="Teo W.F.A."/>
            <person name="Lipun K."/>
        </authorList>
    </citation>
    <scope>NUCLEOTIDE SEQUENCE [LARGE SCALE GENOMIC DNA]</scope>
    <source>
        <strain evidence="1 2">NBRC 109810</strain>
    </source>
</reference>
<proteinExistence type="predicted"/>
<comment type="caution">
    <text evidence="1">The sequence shown here is derived from an EMBL/GenBank/DDBJ whole genome shotgun (WGS) entry which is preliminary data.</text>
</comment>
<organism evidence="1 2">
    <name type="scientific">Streptomyces adustus</name>
    <dbReference type="NCBI Taxonomy" id="1609272"/>
    <lineage>
        <taxon>Bacteria</taxon>
        <taxon>Bacillati</taxon>
        <taxon>Actinomycetota</taxon>
        <taxon>Actinomycetes</taxon>
        <taxon>Kitasatosporales</taxon>
        <taxon>Streptomycetaceae</taxon>
        <taxon>Streptomyces</taxon>
    </lineage>
</organism>
<protein>
    <submittedName>
        <fullName evidence="1">Uncharacterized protein</fullName>
    </submittedName>
</protein>
<evidence type="ECO:0000313" key="1">
    <source>
        <dbReference type="EMBL" id="MPY32938.1"/>
    </source>
</evidence>
<gene>
    <name evidence="1" type="ORF">FNH09_17215</name>
</gene>
<dbReference type="Proteomes" id="UP000325849">
    <property type="component" value="Unassembled WGS sequence"/>
</dbReference>
<sequence length="467" mass="52129">MLQAVGVTTRWAVVMSVGCAALAGVFIEPARSRRDRAAVDWKAVLDGCVTLAGEKELPRVREIADPTVLGVRPAWQVPLRAGSPPYVRRNVHEELVALLHAGSFVLLIGDGLSGRTRTAHEAVRASVPDHLLVAPTSVADLRAAVDYASGSTKCVLWLDELDQFLAPGGLTSNDVRNFLSGRRNSIIATLRSSDYIRLATGNAADDREARRVIRSAKPVRLKWKLTPEEIRRATQLTGDERIKEALESTRRFGFAEYIGASVPLFIRWWDSIDSGPNSRGASLVRAAVDCRRLGLTRLLDREMLQELHEIYLADRPRLLREPEAEAWAWAFQQMEGTTTLLFPGGETQSNSRVDVFPHLISATDREEQNDTGGFRRPIIRDEICTRVIERSTAGEAELIAHRAHEYGHYAIVRRAHRHAIDRYMQQHGARDTRTIAAQYSFAQWLHIIGDFGEAGQMGRHVLDMQLS</sequence>
<evidence type="ECO:0000313" key="2">
    <source>
        <dbReference type="Proteomes" id="UP000325849"/>
    </source>
</evidence>
<name>A0A5N8VFV4_9ACTN</name>
<dbReference type="OrthoDB" id="4532668at2"/>
<dbReference type="EMBL" id="VJZD01000059">
    <property type="protein sequence ID" value="MPY32938.1"/>
    <property type="molecule type" value="Genomic_DNA"/>
</dbReference>
<accession>A0A5N8VFV4</accession>
<keyword evidence="2" id="KW-1185">Reference proteome</keyword>
<dbReference type="AlphaFoldDB" id="A0A5N8VFV4"/>